<keyword evidence="2" id="KW-1185">Reference proteome</keyword>
<sequence length="94" mass="11201">MMQKLFLFSAISANFKQMFDKNCSPTESCQRQEKRKKEKINVTSEDFINLKQRLFQKLMINMPLSNFFKQHKHDRLVTSKLIIVPRSRVKHLAS</sequence>
<dbReference type="EMBL" id="MTSM01000013">
    <property type="protein sequence ID" value="OPX55099.1"/>
    <property type="molecule type" value="Genomic_DNA"/>
</dbReference>
<name>A0A1T4P1H9_9GAMM</name>
<dbReference type="STRING" id="64969.SAMN02745127_01316"/>
<dbReference type="AlphaFoldDB" id="A0A1T4P1H9"/>
<accession>A0A1T4P1H9</accession>
<organism evidence="1 2">
    <name type="scientific">Oceanospirillum multiglobuliferum</name>
    <dbReference type="NCBI Taxonomy" id="64969"/>
    <lineage>
        <taxon>Bacteria</taxon>
        <taxon>Pseudomonadati</taxon>
        <taxon>Pseudomonadota</taxon>
        <taxon>Gammaproteobacteria</taxon>
        <taxon>Oceanospirillales</taxon>
        <taxon>Oceanospirillaceae</taxon>
        <taxon>Oceanospirillum</taxon>
    </lineage>
</organism>
<evidence type="ECO:0000313" key="1">
    <source>
        <dbReference type="EMBL" id="OPX55099.1"/>
    </source>
</evidence>
<dbReference type="RefSeq" id="WP_078744938.1">
    <property type="nucleotide sequence ID" value="NZ_FUXG01000007.1"/>
</dbReference>
<gene>
    <name evidence="1" type="ORF">BTE48_10740</name>
</gene>
<comment type="caution">
    <text evidence="1">The sequence shown here is derived from an EMBL/GenBank/DDBJ whole genome shotgun (WGS) entry which is preliminary data.</text>
</comment>
<evidence type="ECO:0000313" key="2">
    <source>
        <dbReference type="Proteomes" id="UP000191418"/>
    </source>
</evidence>
<dbReference type="Proteomes" id="UP000191418">
    <property type="component" value="Unassembled WGS sequence"/>
</dbReference>
<proteinExistence type="predicted"/>
<reference evidence="1 2" key="1">
    <citation type="submission" date="2017-01" db="EMBL/GenBank/DDBJ databases">
        <title>Genome Sequencing of a Marine Spirillum, Oceanospirillum multiglobuliferum ATCC 33336, from Japan.</title>
        <authorList>
            <person name="Carney J.G."/>
            <person name="Trachtenberg A.M."/>
            <person name="Rheaume B.A."/>
            <person name="Linnane J.D."/>
            <person name="Pitts N.L."/>
            <person name="Mykles D.L."/>
            <person name="Maclea K.S."/>
        </authorList>
    </citation>
    <scope>NUCLEOTIDE SEQUENCE [LARGE SCALE GENOMIC DNA]</scope>
    <source>
        <strain evidence="1 2">ATCC 33336</strain>
    </source>
</reference>
<protein>
    <submittedName>
        <fullName evidence="1">Uncharacterized protein</fullName>
    </submittedName>
</protein>